<protein>
    <submittedName>
        <fullName evidence="1">Uncharacterized protein</fullName>
    </submittedName>
</protein>
<dbReference type="Proteomes" id="UP001501844">
    <property type="component" value="Unassembled WGS sequence"/>
</dbReference>
<proteinExistence type="predicted"/>
<name>A0ABP8FHL2_9BACT</name>
<comment type="caution">
    <text evidence="1">The sequence shown here is derived from an EMBL/GenBank/DDBJ whole genome shotgun (WGS) entry which is preliminary data.</text>
</comment>
<evidence type="ECO:0000313" key="1">
    <source>
        <dbReference type="EMBL" id="GAA4303686.1"/>
    </source>
</evidence>
<gene>
    <name evidence="1" type="ORF">GCM10023183_16500</name>
</gene>
<reference evidence="2" key="1">
    <citation type="journal article" date="2019" name="Int. J. Syst. Evol. Microbiol.">
        <title>The Global Catalogue of Microorganisms (GCM) 10K type strain sequencing project: providing services to taxonomists for standard genome sequencing and annotation.</title>
        <authorList>
            <consortium name="The Broad Institute Genomics Platform"/>
            <consortium name="The Broad Institute Genome Sequencing Center for Infectious Disease"/>
            <person name="Wu L."/>
            <person name="Ma J."/>
        </authorList>
    </citation>
    <scope>NUCLEOTIDE SEQUENCE [LARGE SCALE GENOMIC DNA]</scope>
    <source>
        <strain evidence="2">JCM 17917</strain>
    </source>
</reference>
<sequence>MYANMIHITPESILVEISTFDIFLKSSDFDRRDLWTELREVKMKFKDNTCAIGFNLTSL</sequence>
<organism evidence="1 2">
    <name type="scientific">Nibribacter koreensis</name>
    <dbReference type="NCBI Taxonomy" id="1084519"/>
    <lineage>
        <taxon>Bacteria</taxon>
        <taxon>Pseudomonadati</taxon>
        <taxon>Bacteroidota</taxon>
        <taxon>Cytophagia</taxon>
        <taxon>Cytophagales</taxon>
        <taxon>Hymenobacteraceae</taxon>
        <taxon>Nibribacter</taxon>
    </lineage>
</organism>
<keyword evidence="2" id="KW-1185">Reference proteome</keyword>
<evidence type="ECO:0000313" key="2">
    <source>
        <dbReference type="Proteomes" id="UP001501844"/>
    </source>
</evidence>
<accession>A0ABP8FHL2</accession>
<dbReference type="EMBL" id="BAABGX010000002">
    <property type="protein sequence ID" value="GAA4303686.1"/>
    <property type="molecule type" value="Genomic_DNA"/>
</dbReference>